<evidence type="ECO:0000256" key="1">
    <source>
        <dbReference type="ARBA" id="ARBA00023284"/>
    </source>
</evidence>
<dbReference type="Gene3D" id="3.40.30.10">
    <property type="entry name" value="Glutaredoxin"/>
    <property type="match status" value="1"/>
</dbReference>
<reference evidence="5" key="1">
    <citation type="submission" date="2010-10" db="EMBL/GenBank/DDBJ databases">
        <title>Complete sequence of Enterobacter cloacae SCF1.</title>
        <authorList>
            <consortium name="US DOE Joint Genome Institute"/>
            <person name="Lucas S."/>
            <person name="Copeland A."/>
            <person name="Lapidus A."/>
            <person name="Cheng J.-F."/>
            <person name="Bruce D."/>
            <person name="Goodwin L."/>
            <person name="Pitluck S."/>
            <person name="Davenport K."/>
            <person name="Detter J.C."/>
            <person name="Han C."/>
            <person name="Tapia R."/>
            <person name="Land M."/>
            <person name="Hauser L."/>
            <person name="Chang Y.-J."/>
            <person name="Jeffries C."/>
            <person name="Kyrpides N."/>
            <person name="Ivanova N."/>
            <person name="Mikhailova N."/>
            <person name="DeAngelis K."/>
            <person name="Arkin A.P."/>
            <person name="Chivian D."/>
            <person name="Edwards B."/>
            <person name="Woo H."/>
            <person name="Hazen T.C."/>
            <person name="Woyke T."/>
        </authorList>
    </citation>
    <scope>NUCLEOTIDE SEQUENCE [LARGE SCALE GENOMIC DNA]</scope>
    <source>
        <strain evidence="5">SCF1</strain>
    </source>
</reference>
<evidence type="ECO:0000313" key="4">
    <source>
        <dbReference type="EMBL" id="ADO46925.1"/>
    </source>
</evidence>
<dbReference type="eggNOG" id="COG1651">
    <property type="taxonomic scope" value="Bacteria"/>
</dbReference>
<gene>
    <name evidence="4" type="ordered locus">Entcl_0648</name>
</gene>
<keyword evidence="1" id="KW-0676">Redox-active center</keyword>
<dbReference type="EMBL" id="CP002272">
    <property type="protein sequence ID" value="ADO46925.1"/>
    <property type="molecule type" value="Genomic_DNA"/>
</dbReference>
<dbReference type="KEGG" id="esc:Entcl_0648"/>
<feature type="chain" id="PRO_5003169905" evidence="2">
    <location>
        <begin position="20"/>
        <end position="210"/>
    </location>
</feature>
<accession>E3G2I6</accession>
<feature type="signal peptide" evidence="2">
    <location>
        <begin position="1"/>
        <end position="19"/>
    </location>
</feature>
<dbReference type="InterPro" id="IPR013766">
    <property type="entry name" value="Thioredoxin_domain"/>
</dbReference>
<dbReference type="InterPro" id="IPR017937">
    <property type="entry name" value="Thioredoxin_CS"/>
</dbReference>
<dbReference type="InterPro" id="IPR001853">
    <property type="entry name" value="DSBA-like_thioredoxin_dom"/>
</dbReference>
<dbReference type="InterPro" id="IPR051470">
    <property type="entry name" value="Thiol:disulfide_interchange"/>
</dbReference>
<dbReference type="PANTHER" id="PTHR35272:SF3">
    <property type="entry name" value="THIOL:DISULFIDE INTERCHANGE PROTEIN DSBC"/>
    <property type="match status" value="1"/>
</dbReference>
<dbReference type="PANTHER" id="PTHR35272">
    <property type="entry name" value="THIOL:DISULFIDE INTERCHANGE PROTEIN DSBC-RELATED"/>
    <property type="match status" value="1"/>
</dbReference>
<reference evidence="4 5" key="2">
    <citation type="journal article" date="2011" name="Stand. Genomic Sci.">
        <title>Complete genome sequence of 'Enterobacter lignolyticus' SCF1.</title>
        <authorList>
            <person name="Deangelis K.M."/>
            <person name="D'Haeseleer P."/>
            <person name="Chivian D."/>
            <person name="Fortney J.L."/>
            <person name="Khudyakov J."/>
            <person name="Simmons B."/>
            <person name="Woo H."/>
            <person name="Arkin A.P."/>
            <person name="Davenport K.W."/>
            <person name="Goodwin L."/>
            <person name="Chen A."/>
            <person name="Ivanova N."/>
            <person name="Kyrpides N.C."/>
            <person name="Mavromatis K."/>
            <person name="Woyke T."/>
            <person name="Hazen T.C."/>
        </authorList>
    </citation>
    <scope>NUCLEOTIDE SEQUENCE [LARGE SCALE GENOMIC DNA]</scope>
    <source>
        <strain evidence="4 5">SCF1</strain>
    </source>
</reference>
<name>E3G2I6_ENTLS</name>
<organism evidence="4 5">
    <name type="scientific">Enterobacter lignolyticus (strain SCF1)</name>
    <dbReference type="NCBI Taxonomy" id="701347"/>
    <lineage>
        <taxon>Bacteria</taxon>
        <taxon>Pseudomonadati</taxon>
        <taxon>Pseudomonadota</taxon>
        <taxon>Gammaproteobacteria</taxon>
        <taxon>Enterobacterales</taxon>
        <taxon>Enterobacteriaceae</taxon>
        <taxon>Pluralibacter</taxon>
    </lineage>
</organism>
<keyword evidence="2" id="KW-0732">Signal</keyword>
<proteinExistence type="predicted"/>
<dbReference type="STRING" id="701347.Entcl_0648"/>
<feature type="domain" description="Thioredoxin" evidence="3">
    <location>
        <begin position="17"/>
        <end position="205"/>
    </location>
</feature>
<dbReference type="SUPFAM" id="SSF52833">
    <property type="entry name" value="Thioredoxin-like"/>
    <property type="match status" value="1"/>
</dbReference>
<evidence type="ECO:0000259" key="3">
    <source>
        <dbReference type="PROSITE" id="PS51352"/>
    </source>
</evidence>
<dbReference type="CDD" id="cd03023">
    <property type="entry name" value="DsbA_Com1_like"/>
    <property type="match status" value="1"/>
</dbReference>
<dbReference type="AlphaFoldDB" id="E3G2I6"/>
<dbReference type="HOGENOM" id="CLU_000288_47_4_6"/>
<protein>
    <submittedName>
        <fullName evidence="4">DSBA oxidoreductase</fullName>
    </submittedName>
</protein>
<dbReference type="Proteomes" id="UP000006872">
    <property type="component" value="Chromosome"/>
</dbReference>
<dbReference type="PROSITE" id="PS00194">
    <property type="entry name" value="THIOREDOXIN_1"/>
    <property type="match status" value="1"/>
</dbReference>
<dbReference type="GO" id="GO:0015036">
    <property type="term" value="F:disulfide oxidoreductase activity"/>
    <property type="evidence" value="ECO:0007669"/>
    <property type="project" value="UniProtKB-ARBA"/>
</dbReference>
<dbReference type="PROSITE" id="PS51352">
    <property type="entry name" value="THIOREDOXIN_2"/>
    <property type="match status" value="1"/>
</dbReference>
<evidence type="ECO:0000313" key="5">
    <source>
        <dbReference type="Proteomes" id="UP000006872"/>
    </source>
</evidence>
<evidence type="ECO:0000256" key="2">
    <source>
        <dbReference type="SAM" id="SignalP"/>
    </source>
</evidence>
<dbReference type="InterPro" id="IPR036249">
    <property type="entry name" value="Thioredoxin-like_sf"/>
</dbReference>
<keyword evidence="5" id="KW-1185">Reference proteome</keyword>
<dbReference type="Pfam" id="PF01323">
    <property type="entry name" value="DSBA"/>
    <property type="match status" value="1"/>
</dbReference>
<sequence length="210" mass="22936">MMKLLTALLLLCFSAFSVAAPAAPAAEDPPPADSTQAQLEALLFKDPSSPRMGAEKPRLIIVTFTDYNCPYCKQFDPMLEKVVHDNPDVQLIVKLLPFKGQSSVNAAKAALSTWRQQPERFWPLHQRLMAKKGYHDDASILAAQKKTGTDGIRVDEKTMEPLKMNLILSQVLGIQGTPATLIGDQMVAGAIPQDELEALVKEQLAKARAG</sequence>